<accession>A0ABW2CK48</accession>
<feature type="domain" description="GyrI-like small molecule binding" evidence="1">
    <location>
        <begin position="23"/>
        <end position="200"/>
    </location>
</feature>
<dbReference type="RefSeq" id="WP_160822750.1">
    <property type="nucleotide sequence ID" value="NZ_JBHSXE010000001.1"/>
</dbReference>
<protein>
    <submittedName>
        <fullName evidence="2">GyrI-like domain-containing protein</fullName>
    </submittedName>
</protein>
<name>A0ABW2CK48_9ACTN</name>
<dbReference type="PIRSF" id="PIRSF031644">
    <property type="entry name" value="UCP031644"/>
    <property type="match status" value="1"/>
</dbReference>
<dbReference type="InterPro" id="IPR011256">
    <property type="entry name" value="Reg_factor_effector_dom_sf"/>
</dbReference>
<dbReference type="InterPro" id="IPR029442">
    <property type="entry name" value="GyrI-like"/>
</dbReference>
<gene>
    <name evidence="2" type="ORF">ACFQKB_16270</name>
</gene>
<keyword evidence="3" id="KW-1185">Reference proteome</keyword>
<evidence type="ECO:0000313" key="2">
    <source>
        <dbReference type="EMBL" id="MFC6881325.1"/>
    </source>
</evidence>
<comment type="caution">
    <text evidence="2">The sequence shown here is derived from an EMBL/GenBank/DDBJ whole genome shotgun (WGS) entry which is preliminary data.</text>
</comment>
<reference evidence="3" key="1">
    <citation type="journal article" date="2019" name="Int. J. Syst. Evol. Microbiol.">
        <title>The Global Catalogue of Microorganisms (GCM) 10K type strain sequencing project: providing services to taxonomists for standard genome sequencing and annotation.</title>
        <authorList>
            <consortium name="The Broad Institute Genomics Platform"/>
            <consortium name="The Broad Institute Genome Sequencing Center for Infectious Disease"/>
            <person name="Wu L."/>
            <person name="Ma J."/>
        </authorList>
    </citation>
    <scope>NUCLEOTIDE SEQUENCE [LARGE SCALE GENOMIC DNA]</scope>
    <source>
        <strain evidence="3">JCM 3369</strain>
    </source>
</reference>
<dbReference type="EMBL" id="JBHSXS010000008">
    <property type="protein sequence ID" value="MFC6881325.1"/>
    <property type="molecule type" value="Genomic_DNA"/>
</dbReference>
<dbReference type="SUPFAM" id="SSF55136">
    <property type="entry name" value="Probable bacterial effector-binding domain"/>
    <property type="match status" value="1"/>
</dbReference>
<dbReference type="Pfam" id="PF06445">
    <property type="entry name" value="GyrI-like"/>
    <property type="match status" value="1"/>
</dbReference>
<proteinExistence type="predicted"/>
<sequence length="206" mass="23248">MTRYDVKRELKQCYAPRNTDWALVDVPAQRFIAVDGSGDPNTSADYARAVEALYSVAYTIKFTSKNALGRDFVVGPLEGLWWADRPEVFVTRDKGAWHWRMLLNQPDWITGDLVEEAKRAALAKKGLPAINEVRHETLEEGTSAQALHIGPYDDEGPVLARLHDEYLAANGLRMSGHHHEVYLSDPRRTDPAKLRTILRQPVRTAS</sequence>
<organism evidence="2 3">
    <name type="scientific">Actinomadura yumaensis</name>
    <dbReference type="NCBI Taxonomy" id="111807"/>
    <lineage>
        <taxon>Bacteria</taxon>
        <taxon>Bacillati</taxon>
        <taxon>Actinomycetota</taxon>
        <taxon>Actinomycetes</taxon>
        <taxon>Streptosporangiales</taxon>
        <taxon>Thermomonosporaceae</taxon>
        <taxon>Actinomadura</taxon>
    </lineage>
</organism>
<evidence type="ECO:0000259" key="1">
    <source>
        <dbReference type="Pfam" id="PF06445"/>
    </source>
</evidence>
<evidence type="ECO:0000313" key="3">
    <source>
        <dbReference type="Proteomes" id="UP001596380"/>
    </source>
</evidence>
<dbReference type="InterPro" id="IPR008319">
    <property type="entry name" value="GyrI-like_CCH_Lin2189-like"/>
</dbReference>
<dbReference type="Proteomes" id="UP001596380">
    <property type="component" value="Unassembled WGS sequence"/>
</dbReference>
<dbReference type="Gene3D" id="3.20.80.10">
    <property type="entry name" value="Regulatory factor, effector binding domain"/>
    <property type="match status" value="1"/>
</dbReference>